<dbReference type="InterPro" id="IPR037103">
    <property type="entry name" value="Tubulin/FtsZ-like_C"/>
</dbReference>
<keyword evidence="7" id="KW-0342">GTP-binding</keyword>
<accession>A0A7S0GK60</accession>
<keyword evidence="4" id="KW-0963">Cytoplasm</keyword>
<evidence type="ECO:0000256" key="9">
    <source>
        <dbReference type="SAM" id="MobiDB-lite"/>
    </source>
</evidence>
<dbReference type="InterPro" id="IPR023123">
    <property type="entry name" value="Tubulin_C"/>
</dbReference>
<keyword evidence="5" id="KW-0493">Microtubule</keyword>
<dbReference type="FunFam" id="1.10.287.600:FF:000004">
    <property type="entry name" value="Tubulin gamma chain"/>
    <property type="match status" value="1"/>
</dbReference>
<evidence type="ECO:0000256" key="1">
    <source>
        <dbReference type="ARBA" id="ARBA00004079"/>
    </source>
</evidence>
<sequence>MDETRADYRTSHAEEPSTEDGNVDFISWGPASIQVALARKSPFVESSHKVTRFMLANHTILHELFSRLLGQYDQLRKRNAFLDNYRKEPMFLKNLDGFDDAREVVQDLVNEYRACERLDYASFGMGKDATNGTGDEDGKELRMGGIGCR</sequence>
<evidence type="ECO:0000256" key="4">
    <source>
        <dbReference type="ARBA" id="ARBA00022490"/>
    </source>
</evidence>
<dbReference type="GO" id="GO:0005525">
    <property type="term" value="F:GTP binding"/>
    <property type="evidence" value="ECO:0007669"/>
    <property type="project" value="UniProtKB-KW"/>
</dbReference>
<protein>
    <recommendedName>
        <fullName evidence="10">Tubulin/FtsZ 2-layer sandwich domain-containing protein</fullName>
    </recommendedName>
</protein>
<evidence type="ECO:0000313" key="11">
    <source>
        <dbReference type="EMBL" id="CAD8422366.1"/>
    </source>
</evidence>
<gene>
    <name evidence="11" type="ORF">PINE0816_LOCUS18522</name>
</gene>
<dbReference type="SUPFAM" id="SSF55307">
    <property type="entry name" value="Tubulin C-terminal domain-like"/>
    <property type="match status" value="1"/>
</dbReference>
<evidence type="ECO:0000256" key="3">
    <source>
        <dbReference type="ARBA" id="ARBA00009636"/>
    </source>
</evidence>
<dbReference type="AlphaFoldDB" id="A0A7S0GK60"/>
<dbReference type="GO" id="GO:0007020">
    <property type="term" value="P:microtubule nucleation"/>
    <property type="evidence" value="ECO:0007669"/>
    <property type="project" value="InterPro"/>
</dbReference>
<evidence type="ECO:0000256" key="6">
    <source>
        <dbReference type="ARBA" id="ARBA00022741"/>
    </source>
</evidence>
<reference evidence="11" key="1">
    <citation type="submission" date="2021-01" db="EMBL/GenBank/DDBJ databases">
        <authorList>
            <person name="Corre E."/>
            <person name="Pelletier E."/>
            <person name="Niang G."/>
            <person name="Scheremetjew M."/>
            <person name="Finn R."/>
            <person name="Kale V."/>
            <person name="Holt S."/>
            <person name="Cochrane G."/>
            <person name="Meng A."/>
            <person name="Brown T."/>
            <person name="Cohen L."/>
        </authorList>
    </citation>
    <scope>NUCLEOTIDE SEQUENCE</scope>
    <source>
        <strain evidence="11">CCAP1064/1</strain>
    </source>
</reference>
<dbReference type="InterPro" id="IPR008280">
    <property type="entry name" value="Tub_FtsZ_C"/>
</dbReference>
<dbReference type="GO" id="GO:0005813">
    <property type="term" value="C:centrosome"/>
    <property type="evidence" value="ECO:0007669"/>
    <property type="project" value="UniProtKB-SubCell"/>
</dbReference>
<keyword evidence="6" id="KW-0547">Nucleotide-binding</keyword>
<evidence type="ECO:0000256" key="5">
    <source>
        <dbReference type="ARBA" id="ARBA00022701"/>
    </source>
</evidence>
<evidence type="ECO:0000256" key="2">
    <source>
        <dbReference type="ARBA" id="ARBA00004300"/>
    </source>
</evidence>
<dbReference type="InterPro" id="IPR002454">
    <property type="entry name" value="Gamma_tubulin"/>
</dbReference>
<dbReference type="GO" id="GO:0031122">
    <property type="term" value="P:cytoplasmic microtubule organization"/>
    <property type="evidence" value="ECO:0007669"/>
    <property type="project" value="InterPro"/>
</dbReference>
<evidence type="ECO:0000259" key="10">
    <source>
        <dbReference type="Pfam" id="PF03953"/>
    </source>
</evidence>
<dbReference type="Pfam" id="PF03953">
    <property type="entry name" value="Tubulin_C"/>
    <property type="match status" value="1"/>
</dbReference>
<organism evidence="11">
    <name type="scientific">Proboscia inermis</name>
    <dbReference type="NCBI Taxonomy" id="420281"/>
    <lineage>
        <taxon>Eukaryota</taxon>
        <taxon>Sar</taxon>
        <taxon>Stramenopiles</taxon>
        <taxon>Ochrophyta</taxon>
        <taxon>Bacillariophyta</taxon>
        <taxon>Coscinodiscophyceae</taxon>
        <taxon>Rhizosoleniophycidae</taxon>
        <taxon>Rhizosoleniales</taxon>
        <taxon>Rhizosoleniaceae</taxon>
        <taxon>Proboscia</taxon>
    </lineage>
</organism>
<dbReference type="GO" id="GO:0000930">
    <property type="term" value="C:gamma-tubulin complex"/>
    <property type="evidence" value="ECO:0007669"/>
    <property type="project" value="InterPro"/>
</dbReference>
<feature type="domain" description="Tubulin/FtsZ 2-layer sandwich" evidence="10">
    <location>
        <begin position="22"/>
        <end position="68"/>
    </location>
</feature>
<feature type="compositionally biased region" description="Basic and acidic residues" evidence="9">
    <location>
        <begin position="1"/>
        <end position="15"/>
    </location>
</feature>
<feature type="region of interest" description="Disordered" evidence="9">
    <location>
        <begin position="1"/>
        <end position="20"/>
    </location>
</feature>
<comment type="subcellular location">
    <subcellularLocation>
        <location evidence="2">Cytoplasm</location>
        <location evidence="2">Cytoskeleton</location>
        <location evidence="2">Microtubule organizing center</location>
        <location evidence="2">Centrosome</location>
    </subcellularLocation>
</comment>
<comment type="similarity">
    <text evidence="3">Belongs to the tubulin family.</text>
</comment>
<dbReference type="Gene3D" id="3.30.1330.20">
    <property type="entry name" value="Tubulin/FtsZ, C-terminal domain"/>
    <property type="match status" value="1"/>
</dbReference>
<dbReference type="EMBL" id="HBEL01039808">
    <property type="protein sequence ID" value="CAD8422366.1"/>
    <property type="molecule type" value="Transcribed_RNA"/>
</dbReference>
<evidence type="ECO:0000256" key="7">
    <source>
        <dbReference type="ARBA" id="ARBA00023134"/>
    </source>
</evidence>
<evidence type="ECO:0000256" key="8">
    <source>
        <dbReference type="ARBA" id="ARBA00023212"/>
    </source>
</evidence>
<dbReference type="PRINTS" id="PR01164">
    <property type="entry name" value="GAMMATUBULIN"/>
</dbReference>
<name>A0A7S0GK60_9STRA</name>
<keyword evidence="8" id="KW-0206">Cytoskeleton</keyword>
<proteinExistence type="inferred from homology"/>
<dbReference type="GO" id="GO:0005874">
    <property type="term" value="C:microtubule"/>
    <property type="evidence" value="ECO:0007669"/>
    <property type="project" value="UniProtKB-KW"/>
</dbReference>
<dbReference type="InterPro" id="IPR018316">
    <property type="entry name" value="Tubulin/FtsZ_2-layer-sand-dom"/>
</dbReference>
<dbReference type="Gene3D" id="1.10.287.600">
    <property type="entry name" value="Helix hairpin bin"/>
    <property type="match status" value="1"/>
</dbReference>
<comment type="function">
    <text evidence="1">Tubulin is the major constituent of microtubules. The gamma chain is found at microtubule organizing centers (MTOC) such as the spindle poles or the centrosome, suggesting that it is involved in the minus-end nucleation of microtubule assembly.</text>
</comment>